<evidence type="ECO:0000256" key="1">
    <source>
        <dbReference type="SAM" id="Phobius"/>
    </source>
</evidence>
<keyword evidence="3" id="KW-1185">Reference proteome</keyword>
<keyword evidence="1" id="KW-0812">Transmembrane</keyword>
<evidence type="ECO:0000313" key="2">
    <source>
        <dbReference type="EMBL" id="EPE28929.1"/>
    </source>
</evidence>
<dbReference type="STRING" id="1116229.S3CVE7"/>
<reference evidence="2 3" key="1">
    <citation type="journal article" date="2013" name="BMC Genomics">
        <title>Genomics-driven discovery of the pneumocandin biosynthetic gene cluster in the fungus Glarea lozoyensis.</title>
        <authorList>
            <person name="Chen L."/>
            <person name="Yue Q."/>
            <person name="Zhang X."/>
            <person name="Xiang M."/>
            <person name="Wang C."/>
            <person name="Li S."/>
            <person name="Che Y."/>
            <person name="Ortiz-Lopez F.J."/>
            <person name="Bills G.F."/>
            <person name="Liu X."/>
            <person name="An Z."/>
        </authorList>
    </citation>
    <scope>NUCLEOTIDE SEQUENCE [LARGE SCALE GENOMIC DNA]</scope>
    <source>
        <strain evidence="3">ATCC 20868 / MF5171</strain>
    </source>
</reference>
<name>S3CVE7_GLAL2</name>
<dbReference type="OrthoDB" id="5414836at2759"/>
<gene>
    <name evidence="2" type="ORF">GLAREA_00087</name>
</gene>
<sequence length="267" mass="29268">MSLARRIILGAFKLVGNSKRQNVLSVPTVCFAQCNDAYTEAQRVGKSPALCADGSAFLVDVDFCNLCVVKNSAVNLTQSQTTYIVPEFEPFLSFCGASPGGESAYIMSVQSAASSLGLFSTATLSTTLYLTRNASEIGSSTTINRLISPPTSTPTNIPVVEQKRPTWIAGAVLGPLFMVCTVLAFLMIWRRRQRRPYVTTTEEKKEDTLEEKAQLHADSLALYELPSERYNELSSEHHSIQALEMEALEPVGSELSAWRLSRGMRNS</sequence>
<dbReference type="HOGENOM" id="CLU_1042256_0_0_1"/>
<feature type="transmembrane region" description="Helical" evidence="1">
    <location>
        <begin position="167"/>
        <end position="189"/>
    </location>
</feature>
<accession>S3CVE7</accession>
<dbReference type="OMA" id="PQLHSDC"/>
<protein>
    <recommendedName>
        <fullName evidence="4">Transmembrane protein</fullName>
    </recommendedName>
</protein>
<evidence type="ECO:0008006" key="4">
    <source>
        <dbReference type="Google" id="ProtNLM"/>
    </source>
</evidence>
<dbReference type="PANTHER" id="PTHR38122">
    <property type="entry name" value="GLYCOPROTEIN X"/>
    <property type="match status" value="1"/>
</dbReference>
<dbReference type="KEGG" id="glz:GLAREA_00087"/>
<keyword evidence="1" id="KW-1133">Transmembrane helix</keyword>
<dbReference type="Proteomes" id="UP000016922">
    <property type="component" value="Unassembled WGS sequence"/>
</dbReference>
<dbReference type="RefSeq" id="XP_008083038.1">
    <property type="nucleotide sequence ID" value="XM_008084847.1"/>
</dbReference>
<keyword evidence="1" id="KW-0472">Membrane</keyword>
<organism evidence="2 3">
    <name type="scientific">Glarea lozoyensis (strain ATCC 20868 / MF5171)</name>
    <dbReference type="NCBI Taxonomy" id="1116229"/>
    <lineage>
        <taxon>Eukaryota</taxon>
        <taxon>Fungi</taxon>
        <taxon>Dikarya</taxon>
        <taxon>Ascomycota</taxon>
        <taxon>Pezizomycotina</taxon>
        <taxon>Leotiomycetes</taxon>
        <taxon>Helotiales</taxon>
        <taxon>Helotiaceae</taxon>
        <taxon>Glarea</taxon>
    </lineage>
</organism>
<proteinExistence type="predicted"/>
<evidence type="ECO:0000313" key="3">
    <source>
        <dbReference type="Proteomes" id="UP000016922"/>
    </source>
</evidence>
<dbReference type="AlphaFoldDB" id="S3CVE7"/>
<dbReference type="eggNOG" id="ENOG502T1R5">
    <property type="taxonomic scope" value="Eukaryota"/>
</dbReference>
<dbReference type="EMBL" id="KE145367">
    <property type="protein sequence ID" value="EPE28929.1"/>
    <property type="molecule type" value="Genomic_DNA"/>
</dbReference>
<dbReference type="PANTHER" id="PTHR38122:SF1">
    <property type="entry name" value="GLYCOPROTEIN X"/>
    <property type="match status" value="1"/>
</dbReference>
<dbReference type="GeneID" id="19459147"/>